<reference evidence="3 4" key="1">
    <citation type="submission" date="2019-08" db="EMBL/GenBank/DDBJ databases">
        <title>Bacterial whole genome sequence for Glaciihabitans sp. CHu50b-6-2.</title>
        <authorList>
            <person name="Jin L."/>
        </authorList>
    </citation>
    <scope>NUCLEOTIDE SEQUENCE [LARGE SCALE GENOMIC DNA]</scope>
    <source>
        <strain evidence="3 4">CHu50b-6-2</strain>
    </source>
</reference>
<organism evidence="3 4">
    <name type="scientific">Lacisediminihabitans profunda</name>
    <dbReference type="NCBI Taxonomy" id="2594790"/>
    <lineage>
        <taxon>Bacteria</taxon>
        <taxon>Bacillati</taxon>
        <taxon>Actinomycetota</taxon>
        <taxon>Actinomycetes</taxon>
        <taxon>Micrococcales</taxon>
        <taxon>Microbacteriaceae</taxon>
        <taxon>Lacisediminihabitans</taxon>
    </lineage>
</organism>
<gene>
    <name evidence="3" type="ORF">FVP33_17985</name>
</gene>
<dbReference type="EMBL" id="VRMG01000015">
    <property type="protein sequence ID" value="TXN28357.1"/>
    <property type="molecule type" value="Genomic_DNA"/>
</dbReference>
<keyword evidence="3" id="KW-0413">Isomerase</keyword>
<protein>
    <submittedName>
        <fullName evidence="3">Sugar phosphate isomerase/epimerase</fullName>
    </submittedName>
</protein>
<dbReference type="GO" id="GO:0016853">
    <property type="term" value="F:isomerase activity"/>
    <property type="evidence" value="ECO:0007669"/>
    <property type="project" value="UniProtKB-KW"/>
</dbReference>
<dbReference type="InterPro" id="IPR050312">
    <property type="entry name" value="IolE/XylAMocC-like"/>
</dbReference>
<dbReference type="AlphaFoldDB" id="A0A5C8UKK9"/>
<dbReference type="PANTHER" id="PTHR12110:SF48">
    <property type="entry name" value="BLL3656 PROTEIN"/>
    <property type="match status" value="1"/>
</dbReference>
<dbReference type="RefSeq" id="WP_147785071.1">
    <property type="nucleotide sequence ID" value="NZ_VRMG01000015.1"/>
</dbReference>
<comment type="caution">
    <text evidence="3">The sequence shown here is derived from an EMBL/GenBank/DDBJ whole genome shotgun (WGS) entry which is preliminary data.</text>
</comment>
<name>A0A5C8UKK9_9MICO</name>
<evidence type="ECO:0000259" key="2">
    <source>
        <dbReference type="Pfam" id="PF01261"/>
    </source>
</evidence>
<evidence type="ECO:0000256" key="1">
    <source>
        <dbReference type="ARBA" id="ARBA00023277"/>
    </source>
</evidence>
<dbReference type="InterPro" id="IPR013022">
    <property type="entry name" value="Xyl_isomerase-like_TIM-brl"/>
</dbReference>
<accession>A0A5C8UKK9</accession>
<evidence type="ECO:0000313" key="3">
    <source>
        <dbReference type="EMBL" id="TXN28357.1"/>
    </source>
</evidence>
<evidence type="ECO:0000313" key="4">
    <source>
        <dbReference type="Proteomes" id="UP000321379"/>
    </source>
</evidence>
<sequence length="266" mass="29209">MSYEVTLCAMNLLQVGFDERVRVASAAGFDSIGLSLAQYRQAQDDGFTDAAMRALLADTGLRLAEIEGPWDWLSGDASSLEDTATILHAARALGCSHITAVQFVPADVDHRVRALSRLCDAAAEFGARVGLEFMPFSNVPTLSDAWGIVQATARDNCGLVLDNWHFQRTNGWEEPLALIPHERLYAIQLCDAAAEAEPDAREEARHRRLLPGEQSVAILRRLEDIGFAGRLSTEVWSDELFRADPRDAADRLFSATVTALRAANWP</sequence>
<dbReference type="Gene3D" id="3.20.20.150">
    <property type="entry name" value="Divalent-metal-dependent TIM barrel enzymes"/>
    <property type="match status" value="1"/>
</dbReference>
<dbReference type="Proteomes" id="UP000321379">
    <property type="component" value="Unassembled WGS sequence"/>
</dbReference>
<keyword evidence="1" id="KW-0119">Carbohydrate metabolism</keyword>
<proteinExistence type="predicted"/>
<dbReference type="InterPro" id="IPR036237">
    <property type="entry name" value="Xyl_isomerase-like_sf"/>
</dbReference>
<dbReference type="Pfam" id="PF01261">
    <property type="entry name" value="AP_endonuc_2"/>
    <property type="match status" value="1"/>
</dbReference>
<dbReference type="SUPFAM" id="SSF51658">
    <property type="entry name" value="Xylose isomerase-like"/>
    <property type="match status" value="1"/>
</dbReference>
<dbReference type="PANTHER" id="PTHR12110">
    <property type="entry name" value="HYDROXYPYRUVATE ISOMERASE"/>
    <property type="match status" value="1"/>
</dbReference>
<feature type="domain" description="Xylose isomerase-like TIM barrel" evidence="2">
    <location>
        <begin position="22"/>
        <end position="247"/>
    </location>
</feature>
<keyword evidence="4" id="KW-1185">Reference proteome</keyword>